<dbReference type="NCBIfam" id="TIGR01382">
    <property type="entry name" value="PfpI"/>
    <property type="match status" value="1"/>
</dbReference>
<evidence type="ECO:0000256" key="1">
    <source>
        <dbReference type="ARBA" id="ARBA00008542"/>
    </source>
</evidence>
<dbReference type="SUPFAM" id="SSF52317">
    <property type="entry name" value="Class I glutamine amidotransferase-like"/>
    <property type="match status" value="1"/>
</dbReference>
<keyword evidence="3" id="KW-0315">Glutamine amidotransferase</keyword>
<dbReference type="PANTHER" id="PTHR42733">
    <property type="entry name" value="DJ-1 PROTEIN"/>
    <property type="match status" value="1"/>
</dbReference>
<accession>A0ABW3GR91</accession>
<evidence type="ECO:0000313" key="3">
    <source>
        <dbReference type="EMBL" id="MFD0933144.1"/>
    </source>
</evidence>
<dbReference type="InterPro" id="IPR029062">
    <property type="entry name" value="Class_I_gatase-like"/>
</dbReference>
<comment type="caution">
    <text evidence="3">The sequence shown here is derived from an EMBL/GenBank/DDBJ whole genome shotgun (WGS) entry which is preliminary data.</text>
</comment>
<dbReference type="PROSITE" id="PS51276">
    <property type="entry name" value="PEPTIDASE_C56_PFPI"/>
    <property type="match status" value="1"/>
</dbReference>
<dbReference type="RefSeq" id="WP_379658448.1">
    <property type="nucleotide sequence ID" value="NZ_JBHTIV010000013.1"/>
</dbReference>
<dbReference type="EMBL" id="JBHTIV010000013">
    <property type="protein sequence ID" value="MFD0933144.1"/>
    <property type="molecule type" value="Genomic_DNA"/>
</dbReference>
<dbReference type="CDD" id="cd03134">
    <property type="entry name" value="GATase1_PfpI_like"/>
    <property type="match status" value="1"/>
</dbReference>
<dbReference type="Gene3D" id="3.40.50.880">
    <property type="match status" value="1"/>
</dbReference>
<organism evidence="3 4">
    <name type="scientific">Psychroflexus salinarum</name>
    <dbReference type="NCBI Taxonomy" id="546024"/>
    <lineage>
        <taxon>Bacteria</taxon>
        <taxon>Pseudomonadati</taxon>
        <taxon>Bacteroidota</taxon>
        <taxon>Flavobacteriia</taxon>
        <taxon>Flavobacteriales</taxon>
        <taxon>Flavobacteriaceae</taxon>
        <taxon>Psychroflexus</taxon>
    </lineage>
</organism>
<keyword evidence="4" id="KW-1185">Reference proteome</keyword>
<dbReference type="Pfam" id="PF01965">
    <property type="entry name" value="DJ-1_PfpI"/>
    <property type="match status" value="1"/>
</dbReference>
<reference evidence="4" key="1">
    <citation type="journal article" date="2019" name="Int. J. Syst. Evol. Microbiol.">
        <title>The Global Catalogue of Microorganisms (GCM) 10K type strain sequencing project: providing services to taxonomists for standard genome sequencing and annotation.</title>
        <authorList>
            <consortium name="The Broad Institute Genomics Platform"/>
            <consortium name="The Broad Institute Genome Sequencing Center for Infectious Disease"/>
            <person name="Wu L."/>
            <person name="Ma J."/>
        </authorList>
    </citation>
    <scope>NUCLEOTIDE SEQUENCE [LARGE SCALE GENOMIC DNA]</scope>
    <source>
        <strain evidence="4">CCUG 56752</strain>
    </source>
</reference>
<name>A0ABW3GR91_9FLAO</name>
<dbReference type="InterPro" id="IPR002818">
    <property type="entry name" value="DJ-1/PfpI"/>
</dbReference>
<feature type="domain" description="DJ-1/PfpI" evidence="2">
    <location>
        <begin position="3"/>
        <end position="171"/>
    </location>
</feature>
<sequence>MEKRIAILATNGFEKSELFSPKEALEKEGFSVDIVSLEKGKIKGWEGANWSGEIEVDRIINEVSAKDYNALVLPGGVINPDLLRRNENVLVFVRDFFKQSKPVGAICHAAWTLISAEVVKGRTLTSFNSIKKDLENAGALWVDQEVVVDEALVTSRNPDDLPAFNAKMIEEIKEGKHDLQHA</sequence>
<comment type="similarity">
    <text evidence="1">Belongs to the peptidase C56 family.</text>
</comment>
<proteinExistence type="inferred from homology"/>
<evidence type="ECO:0000259" key="2">
    <source>
        <dbReference type="Pfam" id="PF01965"/>
    </source>
</evidence>
<protein>
    <submittedName>
        <fullName evidence="3">Type 1 glutamine amidotransferase domain-containing protein</fullName>
    </submittedName>
</protein>
<dbReference type="Proteomes" id="UP001597049">
    <property type="component" value="Unassembled WGS sequence"/>
</dbReference>
<gene>
    <name evidence="3" type="ORF">ACFQ0R_11100</name>
</gene>
<evidence type="ECO:0000313" key="4">
    <source>
        <dbReference type="Proteomes" id="UP001597049"/>
    </source>
</evidence>
<dbReference type="InterPro" id="IPR006286">
    <property type="entry name" value="C56_PfpI-like"/>
</dbReference>
<dbReference type="PANTHER" id="PTHR42733:SF12">
    <property type="entry name" value="PROTEINASE"/>
    <property type="match status" value="1"/>
</dbReference>